<gene>
    <name evidence="2" type="ORF">RMCFA_6452</name>
</gene>
<feature type="domain" description="DUF4132" evidence="1">
    <location>
        <begin position="788"/>
        <end position="969"/>
    </location>
</feature>
<dbReference type="AlphaFoldDB" id="A0A117IGU7"/>
<evidence type="ECO:0000313" key="2">
    <source>
        <dbReference type="EMBL" id="GAT06341.1"/>
    </source>
</evidence>
<organism evidence="2 3">
    <name type="scientific">Mycolicibacterium fortuitum subsp. acetamidolyticum</name>
    <dbReference type="NCBI Taxonomy" id="144550"/>
    <lineage>
        <taxon>Bacteria</taxon>
        <taxon>Bacillati</taxon>
        <taxon>Actinomycetota</taxon>
        <taxon>Actinomycetes</taxon>
        <taxon>Mycobacteriales</taxon>
        <taxon>Mycobacteriaceae</taxon>
        <taxon>Mycolicibacterium</taxon>
    </lineage>
</organism>
<dbReference type="Pfam" id="PF13569">
    <property type="entry name" value="DUF4132"/>
    <property type="match status" value="1"/>
</dbReference>
<evidence type="ECO:0000313" key="3">
    <source>
        <dbReference type="Proteomes" id="UP000069705"/>
    </source>
</evidence>
<evidence type="ECO:0000259" key="1">
    <source>
        <dbReference type="Pfam" id="PF13569"/>
    </source>
</evidence>
<name>A0A117IGU7_MYCFO</name>
<proteinExistence type="predicted"/>
<accession>A0A117IGU7</accession>
<comment type="caution">
    <text evidence="2">The sequence shown here is derived from an EMBL/GenBank/DDBJ whole genome shotgun (WGS) entry which is preliminary data.</text>
</comment>
<dbReference type="InterPro" id="IPR025406">
    <property type="entry name" value="DUF4132"/>
</dbReference>
<reference evidence="3" key="2">
    <citation type="submission" date="2016-02" db="EMBL/GenBank/DDBJ databases">
        <title>Draft genome sequence of five rapidly growing Mycobacterium species.</title>
        <authorList>
            <person name="Katahira K."/>
            <person name="Gotou Y."/>
            <person name="Iida K."/>
            <person name="Ogura Y."/>
            <person name="Hayashi T."/>
        </authorList>
    </citation>
    <scope>NUCLEOTIDE SEQUENCE [LARGE SCALE GENOMIC DNA]</scope>
    <source>
        <strain evidence="3">JCM6368</strain>
    </source>
</reference>
<sequence>MTAVVMSPSWRRSILPRRDGPEVPIADVRDGVVANIRTAIFETRRGDVDAVLAYRGMIDRLATAGRRFLESGDDPEGAAVVAGLRVTTEADPADWVDFWIADYGIAFAAQAVMRCPRTAYRHWSSSDFPMTSAWPQPADRLGLARRVRARLTQISAAEYENAMRQVDGARDTPRAKCAAAFMFPTNRDWVTEACRSPVGLSEDRSRLELLTSVDSIDDVHRLLFTKRGDSFYQDYRHILPTLVDRFGDLLVPILDRLLREYLAKERAGTVAEALACLPGDAAFETLLRHSGLEGVRPGLARAVRNFPQRAERLLAERDDDLARQLLGPAEPAPAVSSQACALPELLADPPWQRTAKTPKLPVPSRPLQAPSPELAWTDEKLTVARRFAAQPPKVMRSWADIERHREQSGEWICASDILVHGPDRLVEQLIASGWTPQWRSYFFGGWFGAALLRLGPRLDYLALAYADKCDDVAYLGPVRSELVATRIAEWLCGQRRSLIAVARAYLHRHGAAIAPFLVPAAAGPAGTTRSAAHTALRYLATHGSAEAVIAAVRGHDADAVPLVAAVLAVDPLLILPKRVPRLPDWARPALATPVLLADGTQLPFHAVESVAVMLMLSGPVLPYAGVAQLAQLCDVRSLNALSWALFDAWWTFGAPGAHKWALDALAWFADDESVDRIADMVKAWPSQGRGGRLPHGLDVLSTIGTDHALLTLFRLSKKGRSKPLKDKAAERLSQIAVARGLSDEQMADRLIPDLGLDEASAAVFDYGTRRFTVEFDELLQLVVRDQNGARLRSFPKPGVRDDAEIAEESHRRFTRLKREVRVVAKEQLPRLETAMTHERRWTTAEFEMIFVNHPVMVHLARRLVWGQIDESGALATTFRIAEDRSYADVDDTTTALEPGLPVGIVHPLHGSLAAWAEVFADYEILQPFPQVAREVIRATADDLASKTLGRFSDARAETFALLGLASRGWMVGEALDGPVRHDISRPAPRSRSVEIWVDPGIPFDPREVESQTIQVTVSEGTFGDLGVVFTSEVVTDVTGVLSR</sequence>
<reference evidence="2 3" key="1">
    <citation type="journal article" date="2016" name="Genome Announc.">
        <title>Draft Genome Sequences of Five Rapidly Growing Mycobacterium Species, M. thermoresistibile, M. fortuitum subsp. acetamidolyticum, M. canariasense, M. brisbanense, and M. novocastrense.</title>
        <authorList>
            <person name="Katahira K."/>
            <person name="Ogura Y."/>
            <person name="Gotoh Y."/>
            <person name="Hayashi T."/>
        </authorList>
    </citation>
    <scope>NUCLEOTIDE SEQUENCE [LARGE SCALE GENOMIC DNA]</scope>
    <source>
        <strain evidence="2 3">JCM6368</strain>
    </source>
</reference>
<dbReference type="EMBL" id="BCSZ01000076">
    <property type="protein sequence ID" value="GAT06341.1"/>
    <property type="molecule type" value="Genomic_DNA"/>
</dbReference>
<protein>
    <submittedName>
        <fullName evidence="2">WGR domain-containing protein</fullName>
    </submittedName>
</protein>
<dbReference type="Proteomes" id="UP000069705">
    <property type="component" value="Unassembled WGS sequence"/>
</dbReference>